<reference evidence="3" key="1">
    <citation type="submission" date="2017-03" db="EMBL/GenBank/DDBJ databases">
        <authorList>
            <person name="Herbold C."/>
        </authorList>
    </citation>
    <scope>NUCLEOTIDE SEQUENCE [LARGE SCALE GENOMIC DNA]</scope>
</reference>
<keyword evidence="1" id="KW-0812">Transmembrane</keyword>
<organism evidence="2 3">
    <name type="scientific">Candidatus Nitrosotalea okcheonensis</name>
    <dbReference type="NCBI Taxonomy" id="1903276"/>
    <lineage>
        <taxon>Archaea</taxon>
        <taxon>Nitrososphaerota</taxon>
        <taxon>Nitrososphaeria</taxon>
        <taxon>Nitrosotaleales</taxon>
        <taxon>Nitrosotaleaceae</taxon>
        <taxon>Nitrosotalea</taxon>
    </lineage>
</organism>
<evidence type="ECO:0000256" key="1">
    <source>
        <dbReference type="SAM" id="Phobius"/>
    </source>
</evidence>
<accession>A0A2H1FET8</accession>
<gene>
    <name evidence="2" type="ORF">NCS_11087</name>
</gene>
<feature type="transmembrane region" description="Helical" evidence="1">
    <location>
        <begin position="98"/>
        <end position="116"/>
    </location>
</feature>
<feature type="transmembrane region" description="Helical" evidence="1">
    <location>
        <begin position="314"/>
        <end position="336"/>
    </location>
</feature>
<protein>
    <recommendedName>
        <fullName evidence="4">TrbL/VirB6 plasmid conjugal transfer protein</fullName>
    </recommendedName>
</protein>
<feature type="transmembrane region" description="Helical" evidence="1">
    <location>
        <begin position="222"/>
        <end position="242"/>
    </location>
</feature>
<feature type="transmembrane region" description="Helical" evidence="1">
    <location>
        <begin position="282"/>
        <end position="302"/>
    </location>
</feature>
<dbReference type="AlphaFoldDB" id="A0A2H1FET8"/>
<proteinExistence type="predicted"/>
<keyword evidence="3" id="KW-1185">Reference proteome</keyword>
<keyword evidence="1" id="KW-1133">Transmembrane helix</keyword>
<dbReference type="EMBL" id="LT841358">
    <property type="protein sequence ID" value="SMH71280.1"/>
    <property type="molecule type" value="Genomic_DNA"/>
</dbReference>
<sequence>MDCEKMTRRVSRFKSTFPIDFVFKSRDGFGLDSIIILISTIAIIAIMIGVGKMFMTTLENSYVSLTTTMPKFSTTGDYSTIQGKTDSLLSVYNMLRSGIIWAFVAVLMIAGILFMLEQIQVVPASTAFGIISKGTLYFVILFGFPPIWDLYAGTIELGSKAIMDPANTGQTPESVVKVFGTINGMGISQGKVPQVDNSVLNNLVQLFNGSDILSTFSDQGKALILGAIGSLLSLMLSFLTYMFAAIRQVLTAVLIAGLPVILILSLVPWFQGITKRLYDTLFGLSLVPIFSALVMVTGAAYLGGITTHPVEEQWFASVAVLTLSTFIPTILVPLLGSLFSSMTSIATTATGFGGMMSMMAIQGGKGIGSGAYGAAMSAQYGAAEMGQSISGIGMVKAAMGGGLAGGFGGIAQGLSNVGSHALRRVGAKDLAYDMRGAGSQIVKKSQDMAHQYGNSVIQPVVDNALTENSAGMMTRLATIPVPKEQAGVHLQNGMTMLNLAQDSIKTGNYSKILDHQYFKSVPVRDTQSFAKAVCATIVNHGFEPQKLANISYNLEKMGGLTNENIKEFIRNRKTYDSLHQTDKSQTFNENV</sequence>
<evidence type="ECO:0008006" key="4">
    <source>
        <dbReference type="Google" id="ProtNLM"/>
    </source>
</evidence>
<evidence type="ECO:0000313" key="3">
    <source>
        <dbReference type="Proteomes" id="UP000230607"/>
    </source>
</evidence>
<name>A0A2H1FET8_9ARCH</name>
<feature type="transmembrane region" description="Helical" evidence="1">
    <location>
        <begin position="128"/>
        <end position="148"/>
    </location>
</feature>
<keyword evidence="1" id="KW-0472">Membrane</keyword>
<dbReference type="Proteomes" id="UP000230607">
    <property type="component" value="Chromosome 1"/>
</dbReference>
<feature type="transmembrane region" description="Helical" evidence="1">
    <location>
        <begin position="34"/>
        <end position="55"/>
    </location>
</feature>
<feature type="transmembrane region" description="Helical" evidence="1">
    <location>
        <begin position="249"/>
        <end position="270"/>
    </location>
</feature>
<evidence type="ECO:0000313" key="2">
    <source>
        <dbReference type="EMBL" id="SMH71280.1"/>
    </source>
</evidence>